<dbReference type="HOGENOM" id="CLU_2042181_0_0_1"/>
<keyword evidence="2" id="KW-1185">Reference proteome</keyword>
<accession>M1DYK0</accession>
<organism evidence="1 2">
    <name type="scientific">Solanum tuberosum</name>
    <name type="common">Potato</name>
    <dbReference type="NCBI Taxonomy" id="4113"/>
    <lineage>
        <taxon>Eukaryota</taxon>
        <taxon>Viridiplantae</taxon>
        <taxon>Streptophyta</taxon>
        <taxon>Embryophyta</taxon>
        <taxon>Tracheophyta</taxon>
        <taxon>Spermatophyta</taxon>
        <taxon>Magnoliopsida</taxon>
        <taxon>eudicotyledons</taxon>
        <taxon>Gunneridae</taxon>
        <taxon>Pentapetalae</taxon>
        <taxon>asterids</taxon>
        <taxon>lamiids</taxon>
        <taxon>Solanales</taxon>
        <taxon>Solanaceae</taxon>
        <taxon>Solanoideae</taxon>
        <taxon>Solaneae</taxon>
        <taxon>Solanum</taxon>
    </lineage>
</organism>
<name>M1DYK0_SOLTU</name>
<reference evidence="2" key="1">
    <citation type="journal article" date="2011" name="Nature">
        <title>Genome sequence and analysis of the tuber crop potato.</title>
        <authorList>
            <consortium name="The Potato Genome Sequencing Consortium"/>
        </authorList>
    </citation>
    <scope>NUCLEOTIDE SEQUENCE [LARGE SCALE GENOMIC DNA]</scope>
    <source>
        <strain evidence="2">cv. DM1-3 516 R44</strain>
    </source>
</reference>
<sequence length="121" mass="13448">MNSFFSKTSSAHNLSLWFCRQGFKWVFIVVKKSVAKSHSAQLVGIADALGDPPFGLLHHLSALAFNMFAFWIIGQYSTTSQNCSATHRLLHFISNLIFPFRAQHTGTKGETVGLSATRLMD</sequence>
<dbReference type="AlphaFoldDB" id="M1DYK0"/>
<dbReference type="EnsemblPlants" id="PGSC0003DMT400096491">
    <property type="protein sequence ID" value="PGSC0003DMT400096491"/>
    <property type="gene ID" value="PGSC0003DMG400046062"/>
</dbReference>
<dbReference type="Proteomes" id="UP000011115">
    <property type="component" value="Unassembled WGS sequence"/>
</dbReference>
<evidence type="ECO:0000313" key="2">
    <source>
        <dbReference type="Proteomes" id="UP000011115"/>
    </source>
</evidence>
<dbReference type="Gramene" id="PGSC0003DMT400096491">
    <property type="protein sequence ID" value="PGSC0003DMT400096491"/>
    <property type="gene ID" value="PGSC0003DMG400046062"/>
</dbReference>
<dbReference type="InParanoid" id="M1DYK0"/>
<proteinExistence type="predicted"/>
<reference evidence="1" key="2">
    <citation type="submission" date="2015-06" db="UniProtKB">
        <authorList>
            <consortium name="EnsemblPlants"/>
        </authorList>
    </citation>
    <scope>IDENTIFICATION</scope>
    <source>
        <strain evidence="1">DM1-3 516 R44</strain>
    </source>
</reference>
<evidence type="ECO:0000313" key="1">
    <source>
        <dbReference type="EnsemblPlants" id="PGSC0003DMT400096491"/>
    </source>
</evidence>
<protein>
    <submittedName>
        <fullName evidence="1">Uncharacterized protein</fullName>
    </submittedName>
</protein>
<dbReference type="PaxDb" id="4113-PGSC0003DMT400096491"/>